<dbReference type="Gene3D" id="1.10.10.10">
    <property type="entry name" value="Winged helix-like DNA-binding domain superfamily/Winged helix DNA-binding domain"/>
    <property type="match status" value="1"/>
</dbReference>
<dbReference type="SUPFAM" id="SSF54909">
    <property type="entry name" value="Dimeric alpha+beta barrel"/>
    <property type="match status" value="1"/>
</dbReference>
<evidence type="ECO:0000313" key="6">
    <source>
        <dbReference type="EMBL" id="HAE27687.1"/>
    </source>
</evidence>
<keyword evidence="2" id="KW-0238">DNA-binding</keyword>
<dbReference type="Pfam" id="PF13412">
    <property type="entry name" value="HTH_24"/>
    <property type="match status" value="1"/>
</dbReference>
<dbReference type="PROSITE" id="PS00519">
    <property type="entry name" value="HTH_ASNC_1"/>
    <property type="match status" value="1"/>
</dbReference>
<dbReference type="InterPro" id="IPR000485">
    <property type="entry name" value="AsnC-type_HTH_dom"/>
</dbReference>
<organism evidence="6 7">
    <name type="scientific">Hyphomonas adhaerens</name>
    <dbReference type="NCBI Taxonomy" id="81029"/>
    <lineage>
        <taxon>Bacteria</taxon>
        <taxon>Pseudomonadati</taxon>
        <taxon>Pseudomonadota</taxon>
        <taxon>Alphaproteobacteria</taxon>
        <taxon>Hyphomonadales</taxon>
        <taxon>Hyphomonadaceae</taxon>
        <taxon>Hyphomonas</taxon>
    </lineage>
</organism>
<dbReference type="PANTHER" id="PTHR30154">
    <property type="entry name" value="LEUCINE-RESPONSIVE REGULATORY PROTEIN"/>
    <property type="match status" value="1"/>
</dbReference>
<comment type="caution">
    <text evidence="6">The sequence shown here is derived from an EMBL/GenBank/DDBJ whole genome shotgun (WGS) entry which is preliminary data.</text>
</comment>
<evidence type="ECO:0000256" key="4">
    <source>
        <dbReference type="SAM" id="MobiDB-lite"/>
    </source>
</evidence>
<dbReference type="GO" id="GO:0005829">
    <property type="term" value="C:cytosol"/>
    <property type="evidence" value="ECO:0007669"/>
    <property type="project" value="TreeGrafter"/>
</dbReference>
<feature type="region of interest" description="Disordered" evidence="4">
    <location>
        <begin position="147"/>
        <end position="168"/>
    </location>
</feature>
<dbReference type="CDD" id="cd00090">
    <property type="entry name" value="HTH_ARSR"/>
    <property type="match status" value="1"/>
</dbReference>
<dbReference type="Gene3D" id="3.30.70.920">
    <property type="match status" value="1"/>
</dbReference>
<dbReference type="InterPro" id="IPR036390">
    <property type="entry name" value="WH_DNA-bd_sf"/>
</dbReference>
<dbReference type="InterPro" id="IPR011991">
    <property type="entry name" value="ArsR-like_HTH"/>
</dbReference>
<dbReference type="RefSeq" id="WP_051596039.1">
    <property type="nucleotide sequence ID" value="NZ_CAJWRG010000102.1"/>
</dbReference>
<evidence type="ECO:0000259" key="5">
    <source>
        <dbReference type="PROSITE" id="PS50956"/>
    </source>
</evidence>
<proteinExistence type="predicted"/>
<sequence length="168" mass="18841">MTALDKIDIRILDSLTEHGRISISELSAVIGLSQTPTVNRIRKLEETGVIKGYQAHLSEALLGGAISVFIWVSLVDQNSKTLISFEEVMEQSPEVMDCYLMTGDADYLLRVAVDGLEEFERFLTERLAGLSEVTRIRSSVALRPVVQKRRPPELSRQVQSNPLKQRSQ</sequence>
<evidence type="ECO:0000313" key="7">
    <source>
        <dbReference type="Proteomes" id="UP000259610"/>
    </source>
</evidence>
<accession>A0A3B9GZ25</accession>
<dbReference type="InterPro" id="IPR019887">
    <property type="entry name" value="Tscrpt_reg_AsnC/Lrp_C"/>
</dbReference>
<evidence type="ECO:0000256" key="1">
    <source>
        <dbReference type="ARBA" id="ARBA00023015"/>
    </source>
</evidence>
<dbReference type="GO" id="GO:0006355">
    <property type="term" value="P:regulation of DNA-templated transcription"/>
    <property type="evidence" value="ECO:0007669"/>
    <property type="project" value="UniProtKB-ARBA"/>
</dbReference>
<evidence type="ECO:0000256" key="3">
    <source>
        <dbReference type="ARBA" id="ARBA00023163"/>
    </source>
</evidence>
<dbReference type="PROSITE" id="PS50956">
    <property type="entry name" value="HTH_ASNC_2"/>
    <property type="match status" value="1"/>
</dbReference>
<dbReference type="EMBL" id="DMAN01000249">
    <property type="protein sequence ID" value="HAE27687.1"/>
    <property type="molecule type" value="Genomic_DNA"/>
</dbReference>
<dbReference type="AlphaFoldDB" id="A0A3B9GZ25"/>
<keyword evidence="1" id="KW-0805">Transcription regulation</keyword>
<dbReference type="GO" id="GO:0043200">
    <property type="term" value="P:response to amino acid"/>
    <property type="evidence" value="ECO:0007669"/>
    <property type="project" value="TreeGrafter"/>
</dbReference>
<dbReference type="SUPFAM" id="SSF46785">
    <property type="entry name" value="Winged helix' DNA-binding domain"/>
    <property type="match status" value="1"/>
</dbReference>
<dbReference type="InterPro" id="IPR019885">
    <property type="entry name" value="Tscrpt_reg_HTH_AsnC-type_CS"/>
</dbReference>
<dbReference type="GO" id="GO:0043565">
    <property type="term" value="F:sequence-specific DNA binding"/>
    <property type="evidence" value="ECO:0007669"/>
    <property type="project" value="InterPro"/>
</dbReference>
<protein>
    <submittedName>
        <fullName evidence="6">Lrp/AsnC family transcriptional regulator</fullName>
    </submittedName>
</protein>
<feature type="compositionally biased region" description="Polar residues" evidence="4">
    <location>
        <begin position="156"/>
        <end position="168"/>
    </location>
</feature>
<dbReference type="InterPro" id="IPR036388">
    <property type="entry name" value="WH-like_DNA-bd_sf"/>
</dbReference>
<keyword evidence="3" id="KW-0804">Transcription</keyword>
<evidence type="ECO:0000256" key="2">
    <source>
        <dbReference type="ARBA" id="ARBA00023125"/>
    </source>
</evidence>
<feature type="domain" description="HTH asnC-type" evidence="5">
    <location>
        <begin position="4"/>
        <end position="65"/>
    </location>
</feature>
<dbReference type="InterPro" id="IPR019888">
    <property type="entry name" value="Tscrpt_reg_AsnC-like"/>
</dbReference>
<dbReference type="Pfam" id="PF01037">
    <property type="entry name" value="AsnC_trans_reg"/>
    <property type="match status" value="1"/>
</dbReference>
<name>A0A3B9GZ25_9PROT</name>
<dbReference type="Proteomes" id="UP000259610">
    <property type="component" value="Unassembled WGS sequence"/>
</dbReference>
<dbReference type="PANTHER" id="PTHR30154:SF34">
    <property type="entry name" value="TRANSCRIPTIONAL REGULATOR AZLB"/>
    <property type="match status" value="1"/>
</dbReference>
<gene>
    <name evidence="6" type="ORF">DCG58_11040</name>
</gene>
<dbReference type="InterPro" id="IPR011008">
    <property type="entry name" value="Dimeric_a/b-barrel"/>
</dbReference>
<dbReference type="PRINTS" id="PR00033">
    <property type="entry name" value="HTHASNC"/>
</dbReference>
<dbReference type="SMART" id="SM00344">
    <property type="entry name" value="HTH_ASNC"/>
    <property type="match status" value="1"/>
</dbReference>
<reference evidence="6 7" key="1">
    <citation type="journal article" date="2018" name="Nat. Biotechnol.">
        <title>A standardized bacterial taxonomy based on genome phylogeny substantially revises the tree of life.</title>
        <authorList>
            <person name="Parks D.H."/>
            <person name="Chuvochina M."/>
            <person name="Waite D.W."/>
            <person name="Rinke C."/>
            <person name="Skarshewski A."/>
            <person name="Chaumeil P.A."/>
            <person name="Hugenholtz P."/>
        </authorList>
    </citation>
    <scope>NUCLEOTIDE SEQUENCE [LARGE SCALE GENOMIC DNA]</scope>
    <source>
        <strain evidence="6">UBA8733</strain>
    </source>
</reference>